<comment type="similarity">
    <text evidence="2">Belongs to the cytidylyltransferase family.</text>
</comment>
<proteinExistence type="evidence at transcript level"/>
<dbReference type="CDD" id="cd02173">
    <property type="entry name" value="ECT"/>
    <property type="match status" value="1"/>
</dbReference>
<organism evidence="13">
    <name type="scientific">Phallusia mammillata</name>
    <dbReference type="NCBI Taxonomy" id="59560"/>
    <lineage>
        <taxon>Eukaryota</taxon>
        <taxon>Metazoa</taxon>
        <taxon>Chordata</taxon>
        <taxon>Tunicata</taxon>
        <taxon>Ascidiacea</taxon>
        <taxon>Phlebobranchia</taxon>
        <taxon>Ascidiidae</taxon>
        <taxon>Phallusia</taxon>
    </lineage>
</organism>
<evidence type="ECO:0000256" key="10">
    <source>
        <dbReference type="ARBA" id="ARBA00024221"/>
    </source>
</evidence>
<evidence type="ECO:0000256" key="7">
    <source>
        <dbReference type="ARBA" id="ARBA00023209"/>
    </source>
</evidence>
<dbReference type="GO" id="GO:0005737">
    <property type="term" value="C:cytoplasm"/>
    <property type="evidence" value="ECO:0007669"/>
    <property type="project" value="TreeGrafter"/>
</dbReference>
<evidence type="ECO:0000313" key="13">
    <source>
        <dbReference type="EMBL" id="CAB3264718.1"/>
    </source>
</evidence>
<keyword evidence="3" id="KW-0444">Lipid biosynthesis</keyword>
<dbReference type="AlphaFoldDB" id="A0A6F9DNZ7"/>
<evidence type="ECO:0000256" key="11">
    <source>
        <dbReference type="ARBA" id="ARBA00031473"/>
    </source>
</evidence>
<evidence type="ECO:0000256" key="5">
    <source>
        <dbReference type="ARBA" id="ARBA00022695"/>
    </source>
</evidence>
<feature type="domain" description="Cytidyltransferase-like" evidence="12">
    <location>
        <begin position="14"/>
        <end position="138"/>
    </location>
</feature>
<keyword evidence="8" id="KW-1208">Phospholipid metabolism</keyword>
<dbReference type="EMBL" id="LR788856">
    <property type="protein sequence ID" value="CAB3264718.1"/>
    <property type="molecule type" value="mRNA"/>
</dbReference>
<evidence type="ECO:0000259" key="12">
    <source>
        <dbReference type="Pfam" id="PF01467"/>
    </source>
</evidence>
<sequence length="373" mass="42010">MGDSRKGKPNRVWVDGCFDMVHFGHANFLRQAKELGDYLIVGVHSDAEIEKHKGPPVFNQEERYSMIRAIKWVDEVVEDAPYVTTLETLEKYNCDFGVHGNDITLTADGTDTYHIIKNAGKYREVNRTQGVSTTDIVGRMLLLTKEHHKRQGEDVPDEAQMQNIQKGSSPHSPWTGVSQFLATTQKIVQFSSGKQPKAGDKIVYVTGAFDCFHIGHLKFLEKASQFGDFVIVGLHTDGEVNRYCGSNYPIMNVHERVLSVLACKYVHEVVIGAPFTVSAEMMDYFKVDVVVHGNSQVFSDAHGNDPYDVPKKASKFKLIDSGNYMTTAKLVDRIIEHRKLYIARNKKKEAKELKAYEAFRKSQQNINGQCGDS</sequence>
<dbReference type="GO" id="GO:0004306">
    <property type="term" value="F:ethanolamine-phosphate cytidylyltransferase activity"/>
    <property type="evidence" value="ECO:0007669"/>
    <property type="project" value="UniProtKB-EC"/>
</dbReference>
<dbReference type="PANTHER" id="PTHR45780:SF2">
    <property type="entry name" value="ETHANOLAMINE-PHOSPHATE CYTIDYLYLTRANSFERASE"/>
    <property type="match status" value="1"/>
</dbReference>
<comment type="pathway">
    <text evidence="1">Lipid metabolism.</text>
</comment>
<evidence type="ECO:0000256" key="1">
    <source>
        <dbReference type="ARBA" id="ARBA00005189"/>
    </source>
</evidence>
<keyword evidence="6" id="KW-0443">Lipid metabolism</keyword>
<comment type="pathway">
    <text evidence="9">Phospholipid metabolism; phosphatidylethanolamine biosynthesis; phosphatidylethanolamine from ethanolamine: step 2/3.</text>
</comment>
<dbReference type="GO" id="GO:0006646">
    <property type="term" value="P:phosphatidylethanolamine biosynthetic process"/>
    <property type="evidence" value="ECO:0007669"/>
    <property type="project" value="UniProtKB-UniPathway"/>
</dbReference>
<evidence type="ECO:0000256" key="4">
    <source>
        <dbReference type="ARBA" id="ARBA00022679"/>
    </source>
</evidence>
<gene>
    <name evidence="13" type="primary">Pcyt2</name>
</gene>
<dbReference type="Pfam" id="PF01467">
    <property type="entry name" value="CTP_transf_like"/>
    <property type="match status" value="2"/>
</dbReference>
<evidence type="ECO:0000256" key="3">
    <source>
        <dbReference type="ARBA" id="ARBA00022516"/>
    </source>
</evidence>
<dbReference type="UniPathway" id="UPA00558">
    <property type="reaction ID" value="UER00742"/>
</dbReference>
<evidence type="ECO:0000256" key="8">
    <source>
        <dbReference type="ARBA" id="ARBA00023264"/>
    </source>
</evidence>
<evidence type="ECO:0000256" key="9">
    <source>
        <dbReference type="ARBA" id="ARBA00024191"/>
    </source>
</evidence>
<dbReference type="InterPro" id="IPR004821">
    <property type="entry name" value="Cyt_trans-like"/>
</dbReference>
<reference evidence="13" key="1">
    <citation type="submission" date="2020-04" db="EMBL/GenBank/DDBJ databases">
        <authorList>
            <person name="Neveu A P."/>
        </authorList>
    </citation>
    <scope>NUCLEOTIDE SEQUENCE</scope>
    <source>
        <tissue evidence="13">Whole embryo</tissue>
    </source>
</reference>
<dbReference type="InterPro" id="IPR041723">
    <property type="entry name" value="CCT"/>
</dbReference>
<dbReference type="NCBIfam" id="TIGR00125">
    <property type="entry name" value="cyt_tran_rel"/>
    <property type="match status" value="2"/>
</dbReference>
<keyword evidence="4 13" id="KW-0808">Transferase</keyword>
<dbReference type="Gene3D" id="3.40.50.620">
    <property type="entry name" value="HUPs"/>
    <property type="match status" value="2"/>
</dbReference>
<dbReference type="InterPro" id="IPR044608">
    <property type="entry name" value="Ect1/PCYT2"/>
</dbReference>
<dbReference type="PANTHER" id="PTHR45780">
    <property type="entry name" value="ETHANOLAMINE-PHOSPHATE CYTIDYLYLTRANSFERASE"/>
    <property type="match status" value="1"/>
</dbReference>
<accession>A0A6F9DNZ7</accession>
<protein>
    <recommendedName>
        <fullName evidence="10">ethanolamine-phosphate cytidylyltransferase</fullName>
        <ecNumber evidence="10">2.7.7.14</ecNumber>
    </recommendedName>
    <alternativeName>
        <fullName evidence="11">CTP:phosphoethanolamine cytidylyltransferase</fullName>
    </alternativeName>
</protein>
<name>A0A6F9DNZ7_9ASCI</name>
<evidence type="ECO:0000256" key="2">
    <source>
        <dbReference type="ARBA" id="ARBA00010101"/>
    </source>
</evidence>
<feature type="domain" description="Cytidyltransferase-like" evidence="12">
    <location>
        <begin position="205"/>
        <end position="300"/>
    </location>
</feature>
<dbReference type="CDD" id="cd02174">
    <property type="entry name" value="CCT"/>
    <property type="match status" value="1"/>
</dbReference>
<evidence type="ECO:0000256" key="6">
    <source>
        <dbReference type="ARBA" id="ARBA00023098"/>
    </source>
</evidence>
<dbReference type="SUPFAM" id="SSF52374">
    <property type="entry name" value="Nucleotidylyl transferase"/>
    <property type="match status" value="2"/>
</dbReference>
<dbReference type="FunFam" id="3.40.50.620:FF:000108">
    <property type="entry name" value="Ethanolamine-phosphate cytidylyltransferase isoform 2"/>
    <property type="match status" value="1"/>
</dbReference>
<dbReference type="EC" id="2.7.7.14" evidence="10"/>
<dbReference type="InterPro" id="IPR014729">
    <property type="entry name" value="Rossmann-like_a/b/a_fold"/>
</dbReference>
<keyword evidence="7" id="KW-0594">Phospholipid biosynthesis</keyword>
<keyword evidence="5 13" id="KW-0548">Nucleotidyltransferase</keyword>